<feature type="region of interest" description="Disordered" evidence="1">
    <location>
        <begin position="14"/>
        <end position="95"/>
    </location>
</feature>
<comment type="caution">
    <text evidence="2">The sequence shown here is derived from an EMBL/GenBank/DDBJ whole genome shotgun (WGS) entry which is preliminary data.</text>
</comment>
<dbReference type="EMBL" id="JAGTUK010000001">
    <property type="protein sequence ID" value="MBS0022993.1"/>
    <property type="molecule type" value="Genomic_DNA"/>
</dbReference>
<reference evidence="2 3" key="1">
    <citation type="submission" date="2021-04" db="EMBL/GenBank/DDBJ databases">
        <title>Whole genome analysis of root endophytic bacterium Microbacterium paraoxydans ku-mp colonizing RP-bio226 rice variety.</title>
        <authorList>
            <person name="Ulaganathan K."/>
            <person name="Latha B."/>
        </authorList>
    </citation>
    <scope>NUCLEOTIDE SEQUENCE [LARGE SCALE GENOMIC DNA]</scope>
    <source>
        <strain evidence="3">ku-mp</strain>
    </source>
</reference>
<dbReference type="Proteomes" id="UP000678243">
    <property type="component" value="Unassembled WGS sequence"/>
</dbReference>
<name>A0ABS5IJA7_9MICO</name>
<accession>A0ABS5IJA7</accession>
<feature type="compositionally biased region" description="Low complexity" evidence="1">
    <location>
        <begin position="21"/>
        <end position="44"/>
    </location>
</feature>
<protein>
    <submittedName>
        <fullName evidence="2">Uncharacterized protein</fullName>
    </submittedName>
</protein>
<evidence type="ECO:0000256" key="1">
    <source>
        <dbReference type="SAM" id="MobiDB-lite"/>
    </source>
</evidence>
<feature type="region of interest" description="Disordered" evidence="1">
    <location>
        <begin position="110"/>
        <end position="152"/>
    </location>
</feature>
<sequence length="201" mass="22596">MAALACAVAVGSPALADAGDDSGYGSSSFSGDGWGTSWQWPSAPQGGGDQQGSQPAQPQQSSPQQFAPQPFAPQQTSPQQAPASPMDREDYLRSTAHFQGVPFQEYVQNKAQWDQRDQQELLRLAQEDAAPQQQQAQPQDVPQTQQQPLSEREYWRQNRIAPWDKDVMAPEAYWWSPEKWRQGMTFEQFMLNRRQQQAANQ</sequence>
<evidence type="ECO:0000313" key="3">
    <source>
        <dbReference type="Proteomes" id="UP000678243"/>
    </source>
</evidence>
<gene>
    <name evidence="2" type="ORF">KE274_02590</name>
</gene>
<feature type="compositionally biased region" description="Low complexity" evidence="1">
    <location>
        <begin position="127"/>
        <end position="148"/>
    </location>
</feature>
<keyword evidence="3" id="KW-1185">Reference proteome</keyword>
<feature type="compositionally biased region" description="Low complexity" evidence="1">
    <location>
        <begin position="51"/>
        <end position="85"/>
    </location>
</feature>
<evidence type="ECO:0000313" key="2">
    <source>
        <dbReference type="EMBL" id="MBS0022993.1"/>
    </source>
</evidence>
<proteinExistence type="predicted"/>
<dbReference type="RefSeq" id="WP_211540989.1">
    <property type="nucleotide sequence ID" value="NZ_JAGTUK010000001.1"/>
</dbReference>
<organism evidence="2 3">
    <name type="scientific">Microbacterium paraoxydans</name>
    <dbReference type="NCBI Taxonomy" id="199592"/>
    <lineage>
        <taxon>Bacteria</taxon>
        <taxon>Bacillati</taxon>
        <taxon>Actinomycetota</taxon>
        <taxon>Actinomycetes</taxon>
        <taxon>Micrococcales</taxon>
        <taxon>Microbacteriaceae</taxon>
        <taxon>Microbacterium</taxon>
    </lineage>
</organism>